<keyword evidence="1" id="KW-0812">Transmembrane</keyword>
<sequence>MENLRNIPKAFFGFLVASLLIWLLINMSKEYSSSVSYSVDYQELPQNKLLEEKPQENISLAIKATGFKLFSANISSKKILLNTDKLRQKNATDFYLLPESQKLAIQKQLASGLTLEGILQDTLFLKIGSLATKKVPVVANLDLQFQPGYNLSEKVTIKPDSITISGPEFQLKSIQNIAISSFKMEGLNRDFSKNVSLKLPESIVNTKFSATEVSVSGKVDKFTEGNFEVPFKVENVPFGITLNTFPKTVKVTYIVGLKNFGNVTADSFEVVCDYKQAVENELSYLIPKVHIKSSEVSSVKVTPDKIEYLIHK</sequence>
<dbReference type="Gene3D" id="2.170.120.40">
    <property type="entry name" value="YbbR-like domain"/>
    <property type="match status" value="1"/>
</dbReference>
<feature type="transmembrane region" description="Helical" evidence="1">
    <location>
        <begin position="6"/>
        <end position="25"/>
    </location>
</feature>
<evidence type="ECO:0000313" key="3">
    <source>
        <dbReference type="Proteomes" id="UP000181898"/>
    </source>
</evidence>
<dbReference type="AlphaFoldDB" id="A0A1L3JGQ8"/>
<dbReference type="Proteomes" id="UP000181898">
    <property type="component" value="Chromosome"/>
</dbReference>
<gene>
    <name evidence="2" type="ORF">LPB136_02470</name>
</gene>
<keyword evidence="3" id="KW-1185">Reference proteome</keyword>
<dbReference type="Pfam" id="PF07949">
    <property type="entry name" value="YbbR"/>
    <property type="match status" value="1"/>
</dbReference>
<protein>
    <recommendedName>
        <fullName evidence="4">YbbR-like domain-containing protein</fullName>
    </recommendedName>
</protein>
<keyword evidence="1" id="KW-0472">Membrane</keyword>
<dbReference type="PANTHER" id="PTHR37804">
    <property type="entry name" value="CDAA REGULATORY PROTEIN CDAR"/>
    <property type="match status" value="1"/>
</dbReference>
<proteinExistence type="predicted"/>
<dbReference type="OrthoDB" id="1150187at2"/>
<evidence type="ECO:0000256" key="1">
    <source>
        <dbReference type="SAM" id="Phobius"/>
    </source>
</evidence>
<dbReference type="InterPro" id="IPR012505">
    <property type="entry name" value="YbbR"/>
</dbReference>
<dbReference type="KEGG" id="ten:LPB136_02470"/>
<dbReference type="PANTHER" id="PTHR37804:SF1">
    <property type="entry name" value="CDAA REGULATORY PROTEIN CDAR"/>
    <property type="match status" value="1"/>
</dbReference>
<keyword evidence="1" id="KW-1133">Transmembrane helix</keyword>
<reference evidence="2 3" key="1">
    <citation type="submission" date="2016-11" db="EMBL/GenBank/DDBJ databases">
        <title>Tenacibaculum sp. LPB0136, isolated from marine environment.</title>
        <authorList>
            <person name="Kim E."/>
            <person name="Yi H."/>
        </authorList>
    </citation>
    <scope>NUCLEOTIDE SEQUENCE [LARGE SCALE GENOMIC DNA]</scope>
    <source>
        <strain evidence="2 3">LPB0136</strain>
    </source>
</reference>
<dbReference type="RefSeq" id="WP_072554626.1">
    <property type="nucleotide sequence ID" value="NZ_CP018155.1"/>
</dbReference>
<dbReference type="EMBL" id="CP018155">
    <property type="protein sequence ID" value="APG64302.1"/>
    <property type="molecule type" value="Genomic_DNA"/>
</dbReference>
<name>A0A1L3JGQ8_9FLAO</name>
<accession>A0A1L3JGQ8</accession>
<evidence type="ECO:0008006" key="4">
    <source>
        <dbReference type="Google" id="ProtNLM"/>
    </source>
</evidence>
<dbReference type="InterPro" id="IPR053154">
    <property type="entry name" value="c-di-AMP_regulator"/>
</dbReference>
<evidence type="ECO:0000313" key="2">
    <source>
        <dbReference type="EMBL" id="APG64302.1"/>
    </source>
</evidence>
<dbReference type="STRING" id="1850252.LPB136_02470"/>
<organism evidence="2 3">
    <name type="scientific">Tenacibaculum todarodis</name>
    <dbReference type="NCBI Taxonomy" id="1850252"/>
    <lineage>
        <taxon>Bacteria</taxon>
        <taxon>Pseudomonadati</taxon>
        <taxon>Bacteroidota</taxon>
        <taxon>Flavobacteriia</taxon>
        <taxon>Flavobacteriales</taxon>
        <taxon>Flavobacteriaceae</taxon>
        <taxon>Tenacibaculum</taxon>
    </lineage>
</organism>